<protein>
    <submittedName>
        <fullName evidence="1">Xanthine dehydrogenase 1</fullName>
    </submittedName>
</protein>
<dbReference type="EMBL" id="JACGWJ010000005">
    <property type="protein sequence ID" value="KAL0419583.1"/>
    <property type="molecule type" value="Genomic_DNA"/>
</dbReference>
<comment type="caution">
    <text evidence="1">The sequence shown here is derived from an EMBL/GenBank/DDBJ whole genome shotgun (WGS) entry which is preliminary data.</text>
</comment>
<reference evidence="1" key="2">
    <citation type="journal article" date="2024" name="Plant">
        <title>Genomic evolution and insights into agronomic trait innovations of Sesamum species.</title>
        <authorList>
            <person name="Miao H."/>
            <person name="Wang L."/>
            <person name="Qu L."/>
            <person name="Liu H."/>
            <person name="Sun Y."/>
            <person name="Le M."/>
            <person name="Wang Q."/>
            <person name="Wei S."/>
            <person name="Zheng Y."/>
            <person name="Lin W."/>
            <person name="Duan Y."/>
            <person name="Cao H."/>
            <person name="Xiong S."/>
            <person name="Wang X."/>
            <person name="Wei L."/>
            <person name="Li C."/>
            <person name="Ma Q."/>
            <person name="Ju M."/>
            <person name="Zhao R."/>
            <person name="Li G."/>
            <person name="Mu C."/>
            <person name="Tian Q."/>
            <person name="Mei H."/>
            <person name="Zhang T."/>
            <person name="Gao T."/>
            <person name="Zhang H."/>
        </authorList>
    </citation>
    <scope>NUCLEOTIDE SEQUENCE</scope>
    <source>
        <strain evidence="1">G02</strain>
    </source>
</reference>
<sequence length="51" mass="5733">MGSLMTESEIDRVEESGVKEPILYVNGVRRVLPDGLAHFTLLEYLRGIGRD</sequence>
<organism evidence="1">
    <name type="scientific">Sesamum radiatum</name>
    <name type="common">Black benniseed</name>
    <dbReference type="NCBI Taxonomy" id="300843"/>
    <lineage>
        <taxon>Eukaryota</taxon>
        <taxon>Viridiplantae</taxon>
        <taxon>Streptophyta</taxon>
        <taxon>Embryophyta</taxon>
        <taxon>Tracheophyta</taxon>
        <taxon>Spermatophyta</taxon>
        <taxon>Magnoliopsida</taxon>
        <taxon>eudicotyledons</taxon>
        <taxon>Gunneridae</taxon>
        <taxon>Pentapetalae</taxon>
        <taxon>asterids</taxon>
        <taxon>lamiids</taxon>
        <taxon>Lamiales</taxon>
        <taxon>Pedaliaceae</taxon>
        <taxon>Sesamum</taxon>
    </lineage>
</organism>
<name>A0AAW2USW1_SESRA</name>
<dbReference type="AlphaFoldDB" id="A0AAW2USW1"/>
<reference evidence="1" key="1">
    <citation type="submission" date="2020-06" db="EMBL/GenBank/DDBJ databases">
        <authorList>
            <person name="Li T."/>
            <person name="Hu X."/>
            <person name="Zhang T."/>
            <person name="Song X."/>
            <person name="Zhang H."/>
            <person name="Dai N."/>
            <person name="Sheng W."/>
            <person name="Hou X."/>
            <person name="Wei L."/>
        </authorList>
    </citation>
    <scope>NUCLEOTIDE SEQUENCE</scope>
    <source>
        <strain evidence="1">G02</strain>
        <tissue evidence="1">Leaf</tissue>
    </source>
</reference>
<gene>
    <name evidence="1" type="ORF">Sradi_1371800</name>
</gene>
<accession>A0AAW2USW1</accession>
<proteinExistence type="predicted"/>
<evidence type="ECO:0000313" key="1">
    <source>
        <dbReference type="EMBL" id="KAL0419583.1"/>
    </source>
</evidence>